<evidence type="ECO:0000256" key="4">
    <source>
        <dbReference type="SAM" id="Coils"/>
    </source>
</evidence>
<dbReference type="InterPro" id="IPR010123">
    <property type="entry name" value="PHA_synth_III_E"/>
</dbReference>
<dbReference type="OrthoDB" id="200001at2157"/>
<reference evidence="5 6" key="1">
    <citation type="journal article" date="2014" name="PLoS Genet.">
        <title>Phylogenetically driven sequencing of extremely halophilic archaea reveals strategies for static and dynamic osmo-response.</title>
        <authorList>
            <person name="Becker E.A."/>
            <person name="Seitzer P.M."/>
            <person name="Tritt A."/>
            <person name="Larsen D."/>
            <person name="Krusor M."/>
            <person name="Yao A.I."/>
            <person name="Wu D."/>
            <person name="Madern D."/>
            <person name="Eisen J.A."/>
            <person name="Darling A.E."/>
            <person name="Facciotti M.T."/>
        </authorList>
    </citation>
    <scope>NUCLEOTIDE SEQUENCE [LARGE SCALE GENOMIC DNA]</scope>
    <source>
        <strain evidence="5 6">DSM 5350</strain>
    </source>
</reference>
<dbReference type="RefSeq" id="WP_006079228.1">
    <property type="nucleotide sequence ID" value="NZ_AOMD01000033.1"/>
</dbReference>
<evidence type="ECO:0000313" key="5">
    <source>
        <dbReference type="EMBL" id="EMA42832.1"/>
    </source>
</evidence>
<accession>M0MAL4</accession>
<dbReference type="EMBL" id="AOMD01000033">
    <property type="protein sequence ID" value="EMA42832.1"/>
    <property type="molecule type" value="Genomic_DNA"/>
</dbReference>
<dbReference type="STRING" id="1227455.C449_16858"/>
<evidence type="ECO:0000256" key="2">
    <source>
        <dbReference type="ARBA" id="ARBA00019066"/>
    </source>
</evidence>
<dbReference type="Pfam" id="PF09712">
    <property type="entry name" value="PHA_synth_III_E"/>
    <property type="match status" value="1"/>
</dbReference>
<proteinExistence type="predicted"/>
<dbReference type="GO" id="GO:0042619">
    <property type="term" value="P:poly-hydroxybutyrate biosynthetic process"/>
    <property type="evidence" value="ECO:0007669"/>
    <property type="project" value="UniProtKB-KW"/>
</dbReference>
<feature type="coiled-coil region" evidence="4">
    <location>
        <begin position="153"/>
        <end position="180"/>
    </location>
</feature>
<organism evidence="5 6">
    <name type="scientific">Halococcus saccharolyticus DSM 5350</name>
    <dbReference type="NCBI Taxonomy" id="1227455"/>
    <lineage>
        <taxon>Archaea</taxon>
        <taxon>Methanobacteriati</taxon>
        <taxon>Methanobacteriota</taxon>
        <taxon>Stenosarchaea group</taxon>
        <taxon>Halobacteria</taxon>
        <taxon>Halobacteriales</taxon>
        <taxon>Halococcaceae</taxon>
        <taxon>Halococcus</taxon>
    </lineage>
</organism>
<dbReference type="AlphaFoldDB" id="M0MAL4"/>
<dbReference type="UniPathway" id="UPA00917"/>
<protein>
    <recommendedName>
        <fullName evidence="2">Poly(3-hydroxyalkanoate) polymerase subunit PhaE</fullName>
    </recommendedName>
</protein>
<dbReference type="InParanoid" id="M0MAL4"/>
<comment type="pathway">
    <text evidence="1">Biopolymer metabolism; poly-(R)-3-hydroxybutanoate biosynthesis.</text>
</comment>
<comment type="caution">
    <text evidence="5">The sequence shown here is derived from an EMBL/GenBank/DDBJ whole genome shotgun (WGS) entry which is preliminary data.</text>
</comment>
<dbReference type="Proteomes" id="UP000011669">
    <property type="component" value="Unassembled WGS sequence"/>
</dbReference>
<keyword evidence="3" id="KW-0583">PHB biosynthesis</keyword>
<evidence type="ECO:0000256" key="3">
    <source>
        <dbReference type="ARBA" id="ARBA00022752"/>
    </source>
</evidence>
<sequence length="181" mass="20366">MSEMNPEDVQENWAAMMTEMNDAVANSFEQNMEAQAAFMESWMGAFEGSMPDEETASEGIEGYERAVDVWMEAAEQMTTRLMTAAEGEDVDVRELRDIWLQSANEAFSEVMGTSAFAAGTGEMVGNLMELQEDVDDLNQDTLEALGFATRDDVDEVAERLVELERRQHEVSKKLDRLLEDE</sequence>
<dbReference type="PATRIC" id="fig|1227455.4.peg.3432"/>
<name>M0MAL4_9EURY</name>
<gene>
    <name evidence="5" type="ORF">C449_16858</name>
</gene>
<evidence type="ECO:0000313" key="6">
    <source>
        <dbReference type="Proteomes" id="UP000011669"/>
    </source>
</evidence>
<keyword evidence="4" id="KW-0175">Coiled coil</keyword>
<evidence type="ECO:0000256" key="1">
    <source>
        <dbReference type="ARBA" id="ARBA00004683"/>
    </source>
</evidence>
<keyword evidence="6" id="KW-1185">Reference proteome</keyword>